<accession>L0A9Q7</accession>
<dbReference type="InParanoid" id="L0A9Q7"/>
<name>L0A9Q7_CALLD</name>
<dbReference type="KEGG" id="clg:Calag_0850"/>
<dbReference type="InterPro" id="IPR023210">
    <property type="entry name" value="NADP_OxRdtase_dom"/>
</dbReference>
<dbReference type="InterPro" id="IPR036812">
    <property type="entry name" value="NAD(P)_OxRdtase_dom_sf"/>
</dbReference>
<protein>
    <submittedName>
        <fullName evidence="2">Putative oxidoreductase, aryl-alcohol dehydrogenase like protein</fullName>
    </submittedName>
</protein>
<dbReference type="CDD" id="cd19086">
    <property type="entry name" value="AKR_AKR11C1"/>
    <property type="match status" value="1"/>
</dbReference>
<dbReference type="EMBL" id="CP003378">
    <property type="protein sequence ID" value="AFZ70591.1"/>
    <property type="molecule type" value="Genomic_DNA"/>
</dbReference>
<sequence>MKYRKLKSINKEVSEIGIGLWSLVSYEWGGVVNNEEILTYAYEKGINFFDTADIYGKGEGERLLGNVFKNNREEIVILTKIGYDLKTNRRRFDLNYLKDAIDNSLNRLNTSYIDILMLHNPTMEIIKNNEIFEFMNDLKEEGKILSYGISLGPTLGWEEEGYKSIEMGYHSLEHIYNIIERYPGEKFLRFNNIDHFIRVPHASDVLNDMKWPLKFDSKLHRKFKDMKWIEEALKGAEILQKKINRFKLHEIAILYVLSNKNVSSVLPNITSKDEIDIYSRIIDNNMELNENELQTIDDVYNTYFKKLNEESIDETKMYK</sequence>
<dbReference type="PANTHER" id="PTHR43312:SF1">
    <property type="entry name" value="NADP-DEPENDENT OXIDOREDUCTASE DOMAIN-CONTAINING PROTEIN"/>
    <property type="match status" value="1"/>
</dbReference>
<dbReference type="Gene3D" id="3.20.20.100">
    <property type="entry name" value="NADP-dependent oxidoreductase domain"/>
    <property type="match status" value="1"/>
</dbReference>
<dbReference type="InterPro" id="IPR053135">
    <property type="entry name" value="AKR2_Oxidoreductase"/>
</dbReference>
<dbReference type="STRING" id="1056495.Calag_0850"/>
<dbReference type="RefSeq" id="WP_015232488.1">
    <property type="nucleotide sequence ID" value="NC_019791.1"/>
</dbReference>
<evidence type="ECO:0000313" key="3">
    <source>
        <dbReference type="Proteomes" id="UP000010469"/>
    </source>
</evidence>
<dbReference type="HOGENOM" id="CLU_023205_2_3_2"/>
<evidence type="ECO:0000313" key="2">
    <source>
        <dbReference type="EMBL" id="AFZ70591.1"/>
    </source>
</evidence>
<evidence type="ECO:0000259" key="1">
    <source>
        <dbReference type="Pfam" id="PF00248"/>
    </source>
</evidence>
<dbReference type="GeneID" id="14212110"/>
<dbReference type="AlphaFoldDB" id="L0A9Q7"/>
<dbReference type="OrthoDB" id="28487at2157"/>
<feature type="domain" description="NADP-dependent oxidoreductase" evidence="1">
    <location>
        <begin position="15"/>
        <end position="300"/>
    </location>
</feature>
<keyword evidence="3" id="KW-1185">Reference proteome</keyword>
<dbReference type="SUPFAM" id="SSF51430">
    <property type="entry name" value="NAD(P)-linked oxidoreductase"/>
    <property type="match status" value="1"/>
</dbReference>
<organism evidence="2 3">
    <name type="scientific">Caldisphaera lagunensis (strain DSM 15908 / JCM 11604 / ANMR 0165 / IC-154)</name>
    <dbReference type="NCBI Taxonomy" id="1056495"/>
    <lineage>
        <taxon>Archaea</taxon>
        <taxon>Thermoproteota</taxon>
        <taxon>Thermoprotei</taxon>
        <taxon>Acidilobales</taxon>
        <taxon>Caldisphaeraceae</taxon>
        <taxon>Caldisphaera</taxon>
    </lineage>
</organism>
<dbReference type="eggNOG" id="arCOG01617">
    <property type="taxonomic scope" value="Archaea"/>
</dbReference>
<dbReference type="Pfam" id="PF00248">
    <property type="entry name" value="Aldo_ket_red"/>
    <property type="match status" value="1"/>
</dbReference>
<gene>
    <name evidence="2" type="ordered locus">Calag_0850</name>
</gene>
<dbReference type="PANTHER" id="PTHR43312">
    <property type="entry name" value="D-THREO-ALDOSE 1-DEHYDROGENASE"/>
    <property type="match status" value="1"/>
</dbReference>
<proteinExistence type="predicted"/>
<reference evidence="3" key="1">
    <citation type="submission" date="2012-03" db="EMBL/GenBank/DDBJ databases">
        <title>Complete genome of Caldisphaera lagunensis DSM 15908.</title>
        <authorList>
            <person name="Lucas S."/>
            <person name="Copeland A."/>
            <person name="Lapidus A."/>
            <person name="Glavina del Rio T."/>
            <person name="Dalin E."/>
            <person name="Tice H."/>
            <person name="Bruce D."/>
            <person name="Goodwin L."/>
            <person name="Pitluck S."/>
            <person name="Peters L."/>
            <person name="Mikhailova N."/>
            <person name="Teshima H."/>
            <person name="Kyrpides N."/>
            <person name="Mavromatis K."/>
            <person name="Ivanova N."/>
            <person name="Brettin T."/>
            <person name="Detter J.C."/>
            <person name="Han C."/>
            <person name="Larimer F."/>
            <person name="Land M."/>
            <person name="Hauser L."/>
            <person name="Markowitz V."/>
            <person name="Cheng J.-F."/>
            <person name="Hugenholtz P."/>
            <person name="Woyke T."/>
            <person name="Wu D."/>
            <person name="Spring S."/>
            <person name="Schroeder M."/>
            <person name="Brambilla E."/>
            <person name="Klenk H.-P."/>
            <person name="Eisen J.A."/>
        </authorList>
    </citation>
    <scope>NUCLEOTIDE SEQUENCE [LARGE SCALE GENOMIC DNA]</scope>
    <source>
        <strain evidence="3">DSM 15908 / JCM 11604 / IC-154</strain>
    </source>
</reference>
<dbReference type="Proteomes" id="UP000010469">
    <property type="component" value="Chromosome"/>
</dbReference>
<dbReference type="FunCoup" id="L0A9Q7">
    <property type="interactions" value="7"/>
</dbReference>